<comment type="caution">
    <text evidence="3">The sequence shown here is derived from an EMBL/GenBank/DDBJ whole genome shotgun (WGS) entry which is preliminary data.</text>
</comment>
<evidence type="ECO:0000256" key="2">
    <source>
        <dbReference type="SAM" id="Phobius"/>
    </source>
</evidence>
<keyword evidence="2" id="KW-0472">Membrane</keyword>
<gene>
    <name evidence="3" type="ORF">C8A00DRAFT_17445</name>
</gene>
<keyword evidence="2" id="KW-0812">Transmembrane</keyword>
<dbReference type="EMBL" id="MU857032">
    <property type="protein sequence ID" value="KAK4151105.1"/>
    <property type="molecule type" value="Genomic_DNA"/>
</dbReference>
<accession>A0AAN6VGX0</accession>
<feature type="compositionally biased region" description="Basic residues" evidence="1">
    <location>
        <begin position="30"/>
        <end position="40"/>
    </location>
</feature>
<feature type="transmembrane region" description="Helical" evidence="2">
    <location>
        <begin position="167"/>
        <end position="193"/>
    </location>
</feature>
<proteinExistence type="predicted"/>
<feature type="region of interest" description="Disordered" evidence="1">
    <location>
        <begin position="1"/>
        <end position="154"/>
    </location>
</feature>
<keyword evidence="4" id="KW-1185">Reference proteome</keyword>
<evidence type="ECO:0008006" key="5">
    <source>
        <dbReference type="Google" id="ProtNLM"/>
    </source>
</evidence>
<name>A0AAN6VGX0_9PEZI</name>
<reference evidence="3" key="2">
    <citation type="submission" date="2023-05" db="EMBL/GenBank/DDBJ databases">
        <authorList>
            <consortium name="Lawrence Berkeley National Laboratory"/>
            <person name="Steindorff A."/>
            <person name="Hensen N."/>
            <person name="Bonometti L."/>
            <person name="Westerberg I."/>
            <person name="Brannstrom I.O."/>
            <person name="Guillou S."/>
            <person name="Cros-Aarteil S."/>
            <person name="Calhoun S."/>
            <person name="Haridas S."/>
            <person name="Kuo A."/>
            <person name="Mondo S."/>
            <person name="Pangilinan J."/>
            <person name="Riley R."/>
            <person name="Labutti K."/>
            <person name="Andreopoulos B."/>
            <person name="Lipzen A."/>
            <person name="Chen C."/>
            <person name="Yanf M."/>
            <person name="Daum C."/>
            <person name="Ng V."/>
            <person name="Clum A."/>
            <person name="Ohm R."/>
            <person name="Martin F."/>
            <person name="Silar P."/>
            <person name="Natvig D."/>
            <person name="Lalanne C."/>
            <person name="Gautier V."/>
            <person name="Ament-Velasquez S.L."/>
            <person name="Kruys A."/>
            <person name="Hutchinson M.I."/>
            <person name="Powell A.J."/>
            <person name="Barry K."/>
            <person name="Miller A.N."/>
            <person name="Grigoriev I.V."/>
            <person name="Debuchy R."/>
            <person name="Gladieux P."/>
            <person name="Thoren M.H."/>
            <person name="Johannesson H."/>
        </authorList>
    </citation>
    <scope>NUCLEOTIDE SEQUENCE</scope>
    <source>
        <strain evidence="3">CBS 538.74</strain>
    </source>
</reference>
<keyword evidence="2" id="KW-1133">Transmembrane helix</keyword>
<sequence length="348" mass="36749">MDPSPHRGSPPHPPSANQNNDSSNNDQHQHQHQHQNQHRVRFAEGEPQASYKISQPTPKRDNPATGKSSTAQPAVYWDDRDNEANFEAYTFYREGTPTPPEYETPEKRSGHEGGGLAPPVAESSTIGGGTIGSDRDFGLGSHNNQGHASNWSLADSNDMSRATKKRVLWIIIAVGVLILIGVGVGVGLGVGLAKGKGPAAEPVEGPSSSLPTQIPGSSPTPTDPPATTPGGTGAAAETTTGSAANPRPTYNSDCPALNNTVYHVPGSTQSFLRLCGVDYSGSGATDLAHAYTESMADCMHTCASFDQCTACAWGYIKGDQGGKHRCYMKKDLKQGHEAASDWCFAVLQ</sequence>
<feature type="compositionally biased region" description="Low complexity" evidence="1">
    <location>
        <begin position="234"/>
        <end position="244"/>
    </location>
</feature>
<evidence type="ECO:0000313" key="4">
    <source>
        <dbReference type="Proteomes" id="UP001302745"/>
    </source>
</evidence>
<feature type="compositionally biased region" description="Low complexity" evidence="1">
    <location>
        <begin position="15"/>
        <end position="26"/>
    </location>
</feature>
<feature type="compositionally biased region" description="Polar residues" evidence="1">
    <location>
        <begin position="141"/>
        <end position="154"/>
    </location>
</feature>
<reference evidence="3" key="1">
    <citation type="journal article" date="2023" name="Mol. Phylogenet. Evol.">
        <title>Genome-scale phylogeny and comparative genomics of the fungal order Sordariales.</title>
        <authorList>
            <person name="Hensen N."/>
            <person name="Bonometti L."/>
            <person name="Westerberg I."/>
            <person name="Brannstrom I.O."/>
            <person name="Guillou S."/>
            <person name="Cros-Aarteil S."/>
            <person name="Calhoun S."/>
            <person name="Haridas S."/>
            <person name="Kuo A."/>
            <person name="Mondo S."/>
            <person name="Pangilinan J."/>
            <person name="Riley R."/>
            <person name="LaButti K."/>
            <person name="Andreopoulos B."/>
            <person name="Lipzen A."/>
            <person name="Chen C."/>
            <person name="Yan M."/>
            <person name="Daum C."/>
            <person name="Ng V."/>
            <person name="Clum A."/>
            <person name="Steindorff A."/>
            <person name="Ohm R.A."/>
            <person name="Martin F."/>
            <person name="Silar P."/>
            <person name="Natvig D.O."/>
            <person name="Lalanne C."/>
            <person name="Gautier V."/>
            <person name="Ament-Velasquez S.L."/>
            <person name="Kruys A."/>
            <person name="Hutchinson M.I."/>
            <person name="Powell A.J."/>
            <person name="Barry K."/>
            <person name="Miller A.N."/>
            <person name="Grigoriev I.V."/>
            <person name="Debuchy R."/>
            <person name="Gladieux P."/>
            <person name="Hiltunen Thoren M."/>
            <person name="Johannesson H."/>
        </authorList>
    </citation>
    <scope>NUCLEOTIDE SEQUENCE</scope>
    <source>
        <strain evidence="3">CBS 538.74</strain>
    </source>
</reference>
<evidence type="ECO:0000256" key="1">
    <source>
        <dbReference type="SAM" id="MobiDB-lite"/>
    </source>
</evidence>
<protein>
    <recommendedName>
        <fullName evidence="5">Apple domain-containing protein</fullName>
    </recommendedName>
</protein>
<dbReference type="Proteomes" id="UP001302745">
    <property type="component" value="Unassembled WGS sequence"/>
</dbReference>
<organism evidence="3 4">
    <name type="scientific">Chaetomidium leptoderma</name>
    <dbReference type="NCBI Taxonomy" id="669021"/>
    <lineage>
        <taxon>Eukaryota</taxon>
        <taxon>Fungi</taxon>
        <taxon>Dikarya</taxon>
        <taxon>Ascomycota</taxon>
        <taxon>Pezizomycotina</taxon>
        <taxon>Sordariomycetes</taxon>
        <taxon>Sordariomycetidae</taxon>
        <taxon>Sordariales</taxon>
        <taxon>Chaetomiaceae</taxon>
        <taxon>Chaetomidium</taxon>
    </lineage>
</organism>
<evidence type="ECO:0000313" key="3">
    <source>
        <dbReference type="EMBL" id="KAK4151105.1"/>
    </source>
</evidence>
<feature type="region of interest" description="Disordered" evidence="1">
    <location>
        <begin position="194"/>
        <end position="249"/>
    </location>
</feature>
<dbReference type="AlphaFoldDB" id="A0AAN6VGX0"/>